<evidence type="ECO:0000259" key="3">
    <source>
        <dbReference type="PROSITE" id="PS50048"/>
    </source>
</evidence>
<comment type="caution">
    <text evidence="4">The sequence shown here is derived from an EMBL/GenBank/DDBJ whole genome shotgun (WGS) entry which is preliminary data.</text>
</comment>
<feature type="region of interest" description="Disordered" evidence="2">
    <location>
        <begin position="343"/>
        <end position="485"/>
    </location>
</feature>
<evidence type="ECO:0000256" key="2">
    <source>
        <dbReference type="SAM" id="MobiDB-lite"/>
    </source>
</evidence>
<dbReference type="PROSITE" id="PS50048">
    <property type="entry name" value="ZN2_CY6_FUNGAL_2"/>
    <property type="match status" value="1"/>
</dbReference>
<feature type="compositionally biased region" description="Polar residues" evidence="2">
    <location>
        <begin position="423"/>
        <end position="441"/>
    </location>
</feature>
<feature type="compositionally biased region" description="Polar residues" evidence="2">
    <location>
        <begin position="344"/>
        <end position="355"/>
    </location>
</feature>
<dbReference type="InterPro" id="IPR036864">
    <property type="entry name" value="Zn2-C6_fun-type_DNA-bd_sf"/>
</dbReference>
<dbReference type="Pfam" id="PF00172">
    <property type="entry name" value="Zn_clus"/>
    <property type="match status" value="1"/>
</dbReference>
<gene>
    <name evidence="4" type="ORF">VTL71DRAFT_12552</name>
</gene>
<evidence type="ECO:0000256" key="1">
    <source>
        <dbReference type="ARBA" id="ARBA00023242"/>
    </source>
</evidence>
<reference evidence="4 5" key="1">
    <citation type="journal article" date="2024" name="Commun. Biol.">
        <title>Comparative genomic analysis of thermophilic fungi reveals convergent evolutionary adaptations and gene losses.</title>
        <authorList>
            <person name="Steindorff A.S."/>
            <person name="Aguilar-Pontes M.V."/>
            <person name="Robinson A.J."/>
            <person name="Andreopoulos B."/>
            <person name="LaButti K."/>
            <person name="Kuo A."/>
            <person name="Mondo S."/>
            <person name="Riley R."/>
            <person name="Otillar R."/>
            <person name="Haridas S."/>
            <person name="Lipzen A."/>
            <person name="Grimwood J."/>
            <person name="Schmutz J."/>
            <person name="Clum A."/>
            <person name="Reid I.D."/>
            <person name="Moisan M.C."/>
            <person name="Butler G."/>
            <person name="Nguyen T.T.M."/>
            <person name="Dewar K."/>
            <person name="Conant G."/>
            <person name="Drula E."/>
            <person name="Henrissat B."/>
            <person name="Hansel C."/>
            <person name="Singer S."/>
            <person name="Hutchinson M.I."/>
            <person name="de Vries R.P."/>
            <person name="Natvig D.O."/>
            <person name="Powell A.J."/>
            <person name="Tsang A."/>
            <person name="Grigoriev I.V."/>
        </authorList>
    </citation>
    <scope>NUCLEOTIDE SEQUENCE [LARGE SCALE GENOMIC DNA]</scope>
    <source>
        <strain evidence="4 5">CBS 494.80</strain>
    </source>
</reference>
<feature type="compositionally biased region" description="Polar residues" evidence="2">
    <location>
        <begin position="373"/>
        <end position="411"/>
    </location>
</feature>
<dbReference type="PANTHER" id="PTHR47783:SF1">
    <property type="entry name" value="ZN(II)2CYS6 TRANSCRIPTION FACTOR (EUROFUNG)"/>
    <property type="match status" value="1"/>
</dbReference>
<feature type="compositionally biased region" description="Low complexity" evidence="2">
    <location>
        <begin position="359"/>
        <end position="372"/>
    </location>
</feature>
<feature type="domain" description="Zn(2)-C6 fungal-type" evidence="3">
    <location>
        <begin position="82"/>
        <end position="114"/>
    </location>
</feature>
<dbReference type="EMBL" id="JAZHXI010000005">
    <property type="protein sequence ID" value="KAL2071317.1"/>
    <property type="molecule type" value="Genomic_DNA"/>
</dbReference>
<organism evidence="4 5">
    <name type="scientific">Oculimacula yallundae</name>
    <dbReference type="NCBI Taxonomy" id="86028"/>
    <lineage>
        <taxon>Eukaryota</taxon>
        <taxon>Fungi</taxon>
        <taxon>Dikarya</taxon>
        <taxon>Ascomycota</taxon>
        <taxon>Pezizomycotina</taxon>
        <taxon>Leotiomycetes</taxon>
        <taxon>Helotiales</taxon>
        <taxon>Ploettnerulaceae</taxon>
        <taxon>Oculimacula</taxon>
    </lineage>
</organism>
<dbReference type="Proteomes" id="UP001595075">
    <property type="component" value="Unassembled WGS sequence"/>
</dbReference>
<dbReference type="SUPFAM" id="SSF57701">
    <property type="entry name" value="Zn2/Cys6 DNA-binding domain"/>
    <property type="match status" value="1"/>
</dbReference>
<dbReference type="PROSITE" id="PS00463">
    <property type="entry name" value="ZN2_CY6_FUNGAL_1"/>
    <property type="match status" value="1"/>
</dbReference>
<feature type="region of interest" description="Disordered" evidence="2">
    <location>
        <begin position="32"/>
        <end position="79"/>
    </location>
</feature>
<dbReference type="InterPro" id="IPR001138">
    <property type="entry name" value="Zn2Cys6_DnaBD"/>
</dbReference>
<keyword evidence="1" id="KW-0539">Nucleus</keyword>
<keyword evidence="5" id="KW-1185">Reference proteome</keyword>
<name>A0ABR4CMV7_9HELO</name>
<dbReference type="PANTHER" id="PTHR47783">
    <property type="entry name" value="ZN(II)2CYS6 TRANSCRIPTION FACTOR (EUROFUNG)-RELATED"/>
    <property type="match status" value="1"/>
</dbReference>
<proteinExistence type="predicted"/>
<sequence length="485" mass="52626">MVRVSPSYGGGGYQDEEDTTFRRFSRGHGYPLIQDRGFPVTNHHVYSGAPRNNHPLPRESRAVRQSPESDSGSRPRSRIPVACGRCRKRKIKCSGDNGGPCQGCINAGNDQCQFLRVLSEPATMKNECATYEFDPSGGATSRLHCRTSTMPFGSHPYASQPAPLPLDGYQYRNNSLPTYPYSIKPFYAMSSYDDFGEEGVDYGLQAPLLGNDHLGLTSNYITSSTTGRGWTPQMTKTPLYVEQSEAPYSHHQLPFHGYPLRGNSNSDIKHGILNGMGGSLPPPPLVNGSVDRMLPPVPSTNNRIAQIGPYLRSNDGLPVTTTLQSQSQSYADYSMIRASKHHNNNAISDNSSQATVPYMPMSSTSPESLTSSQITYGSQPTMSMSQHSDIYTPPSTDGLCTNDSSSDTSYAHISGEPKRGSHSSHTSNGDGSLPSLQSSVGPVNDREYHYTPAPNNSGYGYPMPQIHQPTPISARASISVGGDQE</sequence>
<dbReference type="Gene3D" id="4.10.240.10">
    <property type="entry name" value="Zn(2)-C6 fungal-type DNA-binding domain"/>
    <property type="match status" value="1"/>
</dbReference>
<dbReference type="SMART" id="SM00066">
    <property type="entry name" value="GAL4"/>
    <property type="match status" value="1"/>
</dbReference>
<evidence type="ECO:0000313" key="4">
    <source>
        <dbReference type="EMBL" id="KAL2071317.1"/>
    </source>
</evidence>
<evidence type="ECO:0000313" key="5">
    <source>
        <dbReference type="Proteomes" id="UP001595075"/>
    </source>
</evidence>
<dbReference type="CDD" id="cd00067">
    <property type="entry name" value="GAL4"/>
    <property type="match status" value="1"/>
</dbReference>
<protein>
    <recommendedName>
        <fullName evidence="3">Zn(2)-C6 fungal-type domain-containing protein</fullName>
    </recommendedName>
</protein>
<accession>A0ABR4CMV7</accession>